<dbReference type="Pfam" id="PF14326">
    <property type="entry name" value="DUF4384"/>
    <property type="match status" value="1"/>
</dbReference>
<dbReference type="Proteomes" id="UP001139104">
    <property type="component" value="Unassembled WGS sequence"/>
</dbReference>
<evidence type="ECO:0000313" key="4">
    <source>
        <dbReference type="Proteomes" id="UP001139104"/>
    </source>
</evidence>
<comment type="caution">
    <text evidence="3">The sequence shown here is derived from an EMBL/GenBank/DDBJ whole genome shotgun (WGS) entry which is preliminary data.</text>
</comment>
<name>A0ABS9Z795_9HYPH</name>
<evidence type="ECO:0000259" key="2">
    <source>
        <dbReference type="Pfam" id="PF14326"/>
    </source>
</evidence>
<keyword evidence="4" id="KW-1185">Reference proteome</keyword>
<feature type="signal peptide" evidence="1">
    <location>
        <begin position="1"/>
        <end position="27"/>
    </location>
</feature>
<sequence length="231" mass="24116">MRVALSPAFLLCALLLGAPPISGAAQAQEPQDPGGAVRGVRIDAWPAPSRALNRPQVKEADVAALPASPPLKNKVGLAFDFAPAAQLSIGSKISFRIRANKTGYVVIVDVDAHGKTSQIYPNALSAAEGEKSAEANRIQAGVPIVIPAADSKTYEFIASPPVGVGMTMAIFSETPLQVVDLPDVPANLIGRPDEATFLGQAAQSLRFIPTGASDEFTAPDLSFAAQFYVVR</sequence>
<keyword evidence="1" id="KW-0732">Signal</keyword>
<dbReference type="EMBL" id="JAIVFP010000001">
    <property type="protein sequence ID" value="MCI4683545.1"/>
    <property type="molecule type" value="Genomic_DNA"/>
</dbReference>
<feature type="chain" id="PRO_5046505671" evidence="1">
    <location>
        <begin position="28"/>
        <end position="231"/>
    </location>
</feature>
<reference evidence="3" key="1">
    <citation type="journal article" date="2022" name="ISME J.">
        <title>Identification of active gaseous-alkane degraders at natural gas seeps.</title>
        <authorList>
            <person name="Farhan Ul Haque M."/>
            <person name="Hernandez M."/>
            <person name="Crombie A.T."/>
            <person name="Murrell J.C."/>
        </authorList>
    </citation>
    <scope>NUCLEOTIDE SEQUENCE</scope>
    <source>
        <strain evidence="3">PC2</strain>
    </source>
</reference>
<gene>
    <name evidence="3" type="ORF">K2U94_12340</name>
</gene>
<protein>
    <submittedName>
        <fullName evidence="3">DUF4384 domain-containing protein</fullName>
    </submittedName>
</protein>
<dbReference type="InterPro" id="IPR025493">
    <property type="entry name" value="DUF4384"/>
</dbReference>
<dbReference type="RefSeq" id="WP_243067493.1">
    <property type="nucleotide sequence ID" value="NZ_JAIVFK010000009.1"/>
</dbReference>
<accession>A0ABS9Z795</accession>
<feature type="domain" description="DUF4384" evidence="2">
    <location>
        <begin position="87"/>
        <end position="175"/>
    </location>
</feature>
<evidence type="ECO:0000313" key="3">
    <source>
        <dbReference type="EMBL" id="MCI4683545.1"/>
    </source>
</evidence>
<evidence type="ECO:0000256" key="1">
    <source>
        <dbReference type="SAM" id="SignalP"/>
    </source>
</evidence>
<organism evidence="3 4">
    <name type="scientific">Candidatus Rhodoblastus alkanivorans</name>
    <dbReference type="NCBI Taxonomy" id="2954117"/>
    <lineage>
        <taxon>Bacteria</taxon>
        <taxon>Pseudomonadati</taxon>
        <taxon>Pseudomonadota</taxon>
        <taxon>Alphaproteobacteria</taxon>
        <taxon>Hyphomicrobiales</taxon>
        <taxon>Rhodoblastaceae</taxon>
        <taxon>Rhodoblastus</taxon>
    </lineage>
</organism>
<proteinExistence type="predicted"/>